<dbReference type="PROSITE" id="PS01358">
    <property type="entry name" value="ZF_RANBP2_1"/>
    <property type="match status" value="1"/>
</dbReference>
<evidence type="ECO:0000256" key="1">
    <source>
        <dbReference type="ARBA" id="ARBA00004123"/>
    </source>
</evidence>
<evidence type="ECO:0000259" key="10">
    <source>
        <dbReference type="PROSITE" id="PS50174"/>
    </source>
</evidence>
<feature type="compositionally biased region" description="Basic and acidic residues" evidence="9">
    <location>
        <begin position="9"/>
        <end position="25"/>
    </location>
</feature>
<dbReference type="InterPro" id="IPR012677">
    <property type="entry name" value="Nucleotide-bd_a/b_plait_sf"/>
</dbReference>
<dbReference type="GO" id="GO:0000398">
    <property type="term" value="P:mRNA splicing, via spliceosome"/>
    <property type="evidence" value="ECO:0007669"/>
    <property type="project" value="TreeGrafter"/>
</dbReference>
<feature type="compositionally biased region" description="Basic and acidic residues" evidence="9">
    <location>
        <begin position="638"/>
        <end position="648"/>
    </location>
</feature>
<name>A0A8H7TUG0_BIOOC</name>
<dbReference type="GO" id="GO:0008270">
    <property type="term" value="F:zinc ion binding"/>
    <property type="evidence" value="ECO:0007669"/>
    <property type="project" value="UniProtKB-KW"/>
</dbReference>
<feature type="region of interest" description="Disordered" evidence="9">
    <location>
        <begin position="487"/>
        <end position="561"/>
    </location>
</feature>
<dbReference type="CDD" id="cd00590">
    <property type="entry name" value="RRM_SF"/>
    <property type="match status" value="1"/>
</dbReference>
<sequence>MHRNSRGRGGHDRPYRYEGETHHGDQGSSRSMPRGRSTRNDEYSNNMYDDGQPSGEYGRRDRQPSRGRGGYEGDGRRPRDSEEKSFTSPPQWRYASRSRSHSPGLDPGQPSDTVIVEDLPPNILAEVLHDCILNNSAVASFNDVEVRIKSVRGSRHAFVQFASVDEATALVKKHFPYLPMQLPRSTDSVPNGRFEAYFQYARTRAEPEDQRKNADNWSCASCNLSNYSTRGFCRGCGARPVDESEWLATLTGATDAGDQPSHILVVYPILPNVTETMLAGDMKRLELEAPAPVKDTSQGVPKLKSTAPTENAAGYGARPGSLHRVFLMRTTASDKSARYGFVEFWTVEDANAAMTKFRMLKSFSVAANPATVSHTHMGVFSPEHRRAKPEIEKESFNPLMNPAIRVRYRDLRLYPSQFIVAPEPPEDKFAAQAADKSATEAKNATSGANDANHAKKRKPEGIVVTPSKKPAFLGHVEMWQRRQDELYGTNDSSPESFTTASSVNQTPIKASPLKKSTKAGREPPIRFKLSLSGSPLAAPQSSEERSSPEKRDNLSSATDDKAALEKDEVSFIDRDRLMCYLCGRKWTQIKHVDLHEKTDNHKAAMNDPAMVEKAHALMAKAQKAAKQKSSEAASAPQYRDRAKERREAYSQSGLSREQGEAGGNGPSEPMPTPTKQKAPKPAQSKGAGMLAKMGWTSGAGLGANGEGRTEAIAMNAYQEGVGLGAEGSNLGDAAQLAERKTKNDPADYRAMVQDKARERFNKMG</sequence>
<dbReference type="PANTHER" id="PTHR13948">
    <property type="entry name" value="RNA-BINDING PROTEIN"/>
    <property type="match status" value="1"/>
</dbReference>
<dbReference type="Gene3D" id="3.30.70.330">
    <property type="match status" value="2"/>
</dbReference>
<feature type="compositionally biased region" description="Basic and acidic residues" evidence="9">
    <location>
        <begin position="57"/>
        <end position="85"/>
    </location>
</feature>
<evidence type="ECO:0000256" key="9">
    <source>
        <dbReference type="SAM" id="MobiDB-lite"/>
    </source>
</evidence>
<dbReference type="PROSITE" id="PS50174">
    <property type="entry name" value="G_PATCH"/>
    <property type="match status" value="1"/>
</dbReference>
<dbReference type="Pfam" id="PF01585">
    <property type="entry name" value="G-patch"/>
    <property type="match status" value="1"/>
</dbReference>
<dbReference type="InterPro" id="IPR035979">
    <property type="entry name" value="RBD_domain_sf"/>
</dbReference>
<evidence type="ECO:0000259" key="11">
    <source>
        <dbReference type="PROSITE" id="PS50199"/>
    </source>
</evidence>
<keyword evidence="3" id="KW-0677">Repeat</keyword>
<keyword evidence="6" id="KW-0694">RNA-binding</keyword>
<evidence type="ECO:0000256" key="4">
    <source>
        <dbReference type="ARBA" id="ARBA00022771"/>
    </source>
</evidence>
<dbReference type="PROSITE" id="PS00028">
    <property type="entry name" value="ZINC_FINGER_C2H2_1"/>
    <property type="match status" value="1"/>
</dbReference>
<feature type="compositionally biased region" description="Polar residues" evidence="9">
    <location>
        <begin position="489"/>
        <end position="508"/>
    </location>
</feature>
<evidence type="ECO:0000313" key="12">
    <source>
        <dbReference type="EMBL" id="KAF9757633.1"/>
    </source>
</evidence>
<comment type="subcellular location">
    <subcellularLocation>
        <location evidence="1">Nucleus</location>
    </subcellularLocation>
</comment>
<keyword evidence="4 8" id="KW-0863">Zinc-finger</keyword>
<dbReference type="InterPro" id="IPR001876">
    <property type="entry name" value="Znf_RanBP2"/>
</dbReference>
<comment type="caution">
    <text evidence="12">The sequence shown here is derived from an EMBL/GenBank/DDBJ whole genome shotgun (WGS) entry which is preliminary data.</text>
</comment>
<keyword evidence="2" id="KW-0479">Metal-binding</keyword>
<feature type="region of interest" description="Disordered" evidence="9">
    <location>
        <begin position="1"/>
        <end position="114"/>
    </location>
</feature>
<proteinExistence type="predicted"/>
<dbReference type="AlphaFoldDB" id="A0A8H7TUG0"/>
<protein>
    <recommendedName>
        <fullName evidence="14">G-patch domain-containing protein</fullName>
    </recommendedName>
</protein>
<dbReference type="GO" id="GO:0003723">
    <property type="term" value="F:RNA binding"/>
    <property type="evidence" value="ECO:0007669"/>
    <property type="project" value="UniProtKB-KW"/>
</dbReference>
<feature type="compositionally biased region" description="Basic and acidic residues" evidence="9">
    <location>
        <begin position="542"/>
        <end position="561"/>
    </location>
</feature>
<organism evidence="12 13">
    <name type="scientific">Bionectria ochroleuca</name>
    <name type="common">Gliocladium roseum</name>
    <dbReference type="NCBI Taxonomy" id="29856"/>
    <lineage>
        <taxon>Eukaryota</taxon>
        <taxon>Fungi</taxon>
        <taxon>Dikarya</taxon>
        <taxon>Ascomycota</taxon>
        <taxon>Pezizomycotina</taxon>
        <taxon>Sordariomycetes</taxon>
        <taxon>Hypocreomycetidae</taxon>
        <taxon>Hypocreales</taxon>
        <taxon>Bionectriaceae</taxon>
        <taxon>Clonostachys</taxon>
    </lineage>
</organism>
<feature type="region of interest" description="Disordered" evidence="9">
    <location>
        <begin position="293"/>
        <end position="314"/>
    </location>
</feature>
<dbReference type="SMART" id="SM00443">
    <property type="entry name" value="G_patch"/>
    <property type="match status" value="1"/>
</dbReference>
<evidence type="ECO:0000256" key="8">
    <source>
        <dbReference type="PROSITE-ProRule" id="PRU00322"/>
    </source>
</evidence>
<dbReference type="InterPro" id="IPR000467">
    <property type="entry name" value="G_patch_dom"/>
</dbReference>
<feature type="domain" description="G-patch" evidence="10">
    <location>
        <begin position="682"/>
        <end position="728"/>
    </location>
</feature>
<dbReference type="Proteomes" id="UP000616885">
    <property type="component" value="Unassembled WGS sequence"/>
</dbReference>
<dbReference type="InterPro" id="IPR013087">
    <property type="entry name" value="Znf_C2H2_type"/>
</dbReference>
<feature type="compositionally biased region" description="Low complexity" evidence="9">
    <location>
        <begin position="673"/>
        <end position="685"/>
    </location>
</feature>
<evidence type="ECO:0000313" key="13">
    <source>
        <dbReference type="Proteomes" id="UP000616885"/>
    </source>
</evidence>
<dbReference type="PANTHER" id="PTHR13948:SF3">
    <property type="entry name" value="FI21118P1"/>
    <property type="match status" value="1"/>
</dbReference>
<feature type="domain" description="RanBP2-type" evidence="11">
    <location>
        <begin position="213"/>
        <end position="242"/>
    </location>
</feature>
<dbReference type="EMBL" id="JADCTT010000002">
    <property type="protein sequence ID" value="KAF9757633.1"/>
    <property type="molecule type" value="Genomic_DNA"/>
</dbReference>
<reference evidence="12" key="1">
    <citation type="submission" date="2020-10" db="EMBL/GenBank/DDBJ databases">
        <title>High-Quality Genome Resource of Clonostachys rosea strain S41 by Oxford Nanopore Long-Read Sequencing.</title>
        <authorList>
            <person name="Wang H."/>
        </authorList>
    </citation>
    <scope>NUCLEOTIDE SEQUENCE</scope>
    <source>
        <strain evidence="12">S41</strain>
    </source>
</reference>
<evidence type="ECO:0000256" key="3">
    <source>
        <dbReference type="ARBA" id="ARBA00022737"/>
    </source>
</evidence>
<feature type="region of interest" description="Disordered" evidence="9">
    <location>
        <begin position="429"/>
        <end position="467"/>
    </location>
</feature>
<dbReference type="GO" id="GO:0005634">
    <property type="term" value="C:nucleus"/>
    <property type="evidence" value="ECO:0007669"/>
    <property type="project" value="UniProtKB-SubCell"/>
</dbReference>
<gene>
    <name evidence="12" type="ORF">IM811_008577</name>
</gene>
<feature type="compositionally biased region" description="Polar residues" evidence="9">
    <location>
        <begin position="440"/>
        <end position="449"/>
    </location>
</feature>
<evidence type="ECO:0000256" key="6">
    <source>
        <dbReference type="ARBA" id="ARBA00022884"/>
    </source>
</evidence>
<evidence type="ECO:0008006" key="14">
    <source>
        <dbReference type="Google" id="ProtNLM"/>
    </source>
</evidence>
<evidence type="ECO:0000256" key="7">
    <source>
        <dbReference type="ARBA" id="ARBA00023242"/>
    </source>
</evidence>
<keyword evidence="5" id="KW-0862">Zinc</keyword>
<dbReference type="SUPFAM" id="SSF54928">
    <property type="entry name" value="RNA-binding domain, RBD"/>
    <property type="match status" value="1"/>
</dbReference>
<evidence type="ECO:0000256" key="5">
    <source>
        <dbReference type="ARBA" id="ARBA00022833"/>
    </source>
</evidence>
<accession>A0A8H7TUG0</accession>
<dbReference type="PROSITE" id="PS50199">
    <property type="entry name" value="ZF_RANBP2_2"/>
    <property type="match status" value="1"/>
</dbReference>
<evidence type="ECO:0000256" key="2">
    <source>
        <dbReference type="ARBA" id="ARBA00022723"/>
    </source>
</evidence>
<keyword evidence="7" id="KW-0539">Nucleus</keyword>
<feature type="region of interest" description="Disordered" evidence="9">
    <location>
        <begin position="620"/>
        <end position="704"/>
    </location>
</feature>